<evidence type="ECO:0000256" key="5">
    <source>
        <dbReference type="ARBA" id="ARBA00022840"/>
    </source>
</evidence>
<dbReference type="Proteomes" id="UP000075714">
    <property type="component" value="Unassembled WGS sequence"/>
</dbReference>
<proteinExistence type="predicted"/>
<dbReference type="PANTHER" id="PTHR24350">
    <property type="entry name" value="SERINE/THREONINE-PROTEIN KINASE IAL-RELATED"/>
    <property type="match status" value="1"/>
</dbReference>
<reference evidence="12" key="1">
    <citation type="journal article" date="2016" name="Nat. Commun.">
        <title>The Gonium pectorale genome demonstrates co-option of cell cycle regulation during the evolution of multicellularity.</title>
        <authorList>
            <person name="Hanschen E.R."/>
            <person name="Marriage T.N."/>
            <person name="Ferris P.J."/>
            <person name="Hamaji T."/>
            <person name="Toyoda A."/>
            <person name="Fujiyama A."/>
            <person name="Neme R."/>
            <person name="Noguchi H."/>
            <person name="Minakuchi Y."/>
            <person name="Suzuki M."/>
            <person name="Kawai-Toyooka H."/>
            <person name="Smith D.R."/>
            <person name="Sparks H."/>
            <person name="Anderson J."/>
            <person name="Bakaric R."/>
            <person name="Luria V."/>
            <person name="Karger A."/>
            <person name="Kirschner M.W."/>
            <person name="Durand P.M."/>
            <person name="Michod R.E."/>
            <person name="Nozaki H."/>
            <person name="Olson B.J."/>
        </authorList>
    </citation>
    <scope>NUCLEOTIDE SEQUENCE [LARGE SCALE GENOMIC DNA]</scope>
    <source>
        <strain evidence="12">NIES-2863</strain>
    </source>
</reference>
<evidence type="ECO:0000256" key="8">
    <source>
        <dbReference type="PIRSR" id="PIRSR630616-3"/>
    </source>
</evidence>
<dbReference type="Pfam" id="PF00069">
    <property type="entry name" value="Pkinase"/>
    <property type="match status" value="1"/>
</dbReference>
<dbReference type="OrthoDB" id="377346at2759"/>
<dbReference type="FunFam" id="1.10.510.10:FF:000813">
    <property type="entry name" value="Aurora-like kinase"/>
    <property type="match status" value="1"/>
</dbReference>
<keyword evidence="12" id="KW-1185">Reference proteome</keyword>
<dbReference type="SMART" id="SM00220">
    <property type="entry name" value="S_TKc"/>
    <property type="match status" value="1"/>
</dbReference>
<comment type="caution">
    <text evidence="11">The sequence shown here is derived from an EMBL/GenBank/DDBJ whole genome shotgun (WGS) entry which is preliminary data.</text>
</comment>
<dbReference type="PROSITE" id="PS00108">
    <property type="entry name" value="PROTEIN_KINASE_ST"/>
    <property type="match status" value="1"/>
</dbReference>
<dbReference type="STRING" id="33097.A0A150G8E7"/>
<feature type="binding site" evidence="7">
    <location>
        <position position="236"/>
    </location>
    <ligand>
        <name>ATP</name>
        <dbReference type="ChEBI" id="CHEBI:30616"/>
    </ligand>
</feature>
<feature type="binding site" evidence="7">
    <location>
        <begin position="284"/>
        <end position="286"/>
    </location>
    <ligand>
        <name>ATP</name>
        <dbReference type="ChEBI" id="CHEBI:30616"/>
    </ligand>
</feature>
<feature type="region of interest" description="Disordered" evidence="9">
    <location>
        <begin position="1"/>
        <end position="26"/>
    </location>
</feature>
<evidence type="ECO:0000256" key="1">
    <source>
        <dbReference type="ARBA" id="ARBA00022527"/>
    </source>
</evidence>
<sequence length="536" mass="56118">MLIGSLSPCPSPRANGGGASGSGLHFPAMSLARRRPGSASWSRHRQIGGVSPARQLAYCAPEAVAAAAPRDAIKEAAAAGAAGAGGAAAPRRPESICSEASSSTLARTVGGLGSSRKLLAHMQHMYHAFKAAATRHKLGHSRSHGPASATAAVAAAAPPPSAAELPTVTSAPAAAMAVTAAVDTADVTFHPRRAPVAAAPTESSLGDSDGGRLYKGANSAVYKAVCNRSGLPVALKVYFMNRVPEAVLHMLCREIEIHAAAVHPNIIALYGAFQTEKHLVMVMEYAARGDLFGLHRSMPSRRLNEQGLMELVVKPLLDALSYLHRRGICHRDIKPENVFFTSDWRLKLGDFGVSINLARERAVTRAGTACYMAPEVSRCPLKYKADDNKDDPALAYGTACDIWGVGILAYELLVGFTPLTPVNHNGAAISAKRALIFPSGASEACRDFVAWALSERPEDRPTALQLSCHPWLRPSETATGVPAAPAALTAAPAAPAPGGPKATKARVLRSDSPDKLLPGEARFLLRPAAESPSIRA</sequence>
<evidence type="ECO:0000256" key="9">
    <source>
        <dbReference type="SAM" id="MobiDB-lite"/>
    </source>
</evidence>
<keyword evidence="2" id="KW-0808">Transferase</keyword>
<name>A0A150G8E7_GONPE</name>
<evidence type="ECO:0000313" key="12">
    <source>
        <dbReference type="Proteomes" id="UP000075714"/>
    </source>
</evidence>
<dbReference type="GO" id="GO:0005524">
    <property type="term" value="F:ATP binding"/>
    <property type="evidence" value="ECO:0007669"/>
    <property type="project" value="UniProtKB-KW"/>
</dbReference>
<protein>
    <recommendedName>
        <fullName evidence="10">Protein kinase domain-containing protein</fullName>
    </recommendedName>
</protein>
<gene>
    <name evidence="11" type="ORF">GPECTOR_47g318</name>
</gene>
<organism evidence="11 12">
    <name type="scientific">Gonium pectorale</name>
    <name type="common">Green alga</name>
    <dbReference type="NCBI Taxonomy" id="33097"/>
    <lineage>
        <taxon>Eukaryota</taxon>
        <taxon>Viridiplantae</taxon>
        <taxon>Chlorophyta</taxon>
        <taxon>core chlorophytes</taxon>
        <taxon>Chlorophyceae</taxon>
        <taxon>CS clade</taxon>
        <taxon>Chlamydomonadales</taxon>
        <taxon>Volvocaceae</taxon>
        <taxon>Gonium</taxon>
    </lineage>
</organism>
<feature type="cross-link" description="Glycyl lysine isopeptide (Lys-Gly) (interchain with G-Cter in SUMO2)" evidence="8">
    <location>
        <position position="334"/>
    </location>
</feature>
<feature type="binding site" evidence="7">
    <location>
        <begin position="336"/>
        <end position="337"/>
    </location>
    <ligand>
        <name>ATP</name>
        <dbReference type="ChEBI" id="CHEBI:30616"/>
    </ligand>
</feature>
<evidence type="ECO:0000256" key="4">
    <source>
        <dbReference type="ARBA" id="ARBA00022777"/>
    </source>
</evidence>
<evidence type="ECO:0000256" key="7">
    <source>
        <dbReference type="PIRSR" id="PIRSR630616-2"/>
    </source>
</evidence>
<dbReference type="InterPro" id="IPR011009">
    <property type="entry name" value="Kinase-like_dom_sf"/>
</dbReference>
<feature type="region of interest" description="Disordered" evidence="9">
    <location>
        <begin position="490"/>
        <end position="521"/>
    </location>
</feature>
<keyword evidence="1" id="KW-0723">Serine/threonine-protein kinase</keyword>
<feature type="domain" description="Protein kinase" evidence="10">
    <location>
        <begin position="199"/>
        <end position="472"/>
    </location>
</feature>
<dbReference type="GO" id="GO:0004674">
    <property type="term" value="F:protein serine/threonine kinase activity"/>
    <property type="evidence" value="ECO:0007669"/>
    <property type="project" value="UniProtKB-KW"/>
</dbReference>
<evidence type="ECO:0000259" key="10">
    <source>
        <dbReference type="PROSITE" id="PS50011"/>
    </source>
</evidence>
<dbReference type="AlphaFoldDB" id="A0A150G8E7"/>
<feature type="binding site" evidence="7">
    <location>
        <position position="350"/>
    </location>
    <ligand>
        <name>ATP</name>
        <dbReference type="ChEBI" id="CHEBI:30616"/>
    </ligand>
</feature>
<keyword evidence="5 7" id="KW-0067">ATP-binding</keyword>
<dbReference type="PROSITE" id="PS50011">
    <property type="entry name" value="PROTEIN_KINASE_DOM"/>
    <property type="match status" value="1"/>
</dbReference>
<dbReference type="Gene3D" id="1.10.510.10">
    <property type="entry name" value="Transferase(Phosphotransferase) domain 1"/>
    <property type="match status" value="1"/>
</dbReference>
<evidence type="ECO:0000256" key="2">
    <source>
        <dbReference type="ARBA" id="ARBA00022679"/>
    </source>
</evidence>
<feature type="active site" description="Proton acceptor" evidence="6">
    <location>
        <position position="332"/>
    </location>
</feature>
<evidence type="ECO:0000256" key="6">
    <source>
        <dbReference type="PIRSR" id="PIRSR630616-1"/>
    </source>
</evidence>
<accession>A0A150G8E7</accession>
<dbReference type="InterPro" id="IPR000719">
    <property type="entry name" value="Prot_kinase_dom"/>
</dbReference>
<evidence type="ECO:0000256" key="3">
    <source>
        <dbReference type="ARBA" id="ARBA00022741"/>
    </source>
</evidence>
<keyword evidence="4" id="KW-0418">Kinase</keyword>
<dbReference type="InterPro" id="IPR030616">
    <property type="entry name" value="Aur-like"/>
</dbReference>
<keyword evidence="3 7" id="KW-0547">Nucleotide-binding</keyword>
<dbReference type="EMBL" id="LSYV01000048">
    <property type="protein sequence ID" value="KXZ46043.1"/>
    <property type="molecule type" value="Genomic_DNA"/>
</dbReference>
<dbReference type="SUPFAM" id="SSF56112">
    <property type="entry name" value="Protein kinase-like (PK-like)"/>
    <property type="match status" value="1"/>
</dbReference>
<evidence type="ECO:0000313" key="11">
    <source>
        <dbReference type="EMBL" id="KXZ46043.1"/>
    </source>
</evidence>
<dbReference type="InterPro" id="IPR008271">
    <property type="entry name" value="Ser/Thr_kinase_AS"/>
</dbReference>